<accession>A0AA96LRQ6</accession>
<dbReference type="GO" id="GO:0009424">
    <property type="term" value="C:bacterial-type flagellum hook"/>
    <property type="evidence" value="ECO:0007669"/>
    <property type="project" value="UniProtKB-UniRule"/>
</dbReference>
<evidence type="ECO:0000256" key="3">
    <source>
        <dbReference type="ARBA" id="ARBA00023054"/>
    </source>
</evidence>
<comment type="function">
    <text evidence="5">Required for morphogenesis and for the elongation of the flagellar filament by facilitating polymerization of the flagellin monomers at the tip of growing filament. Forms a capping structure, which prevents flagellin subunits (transported through the central channel of the flagellum) from leaking out without polymerization at the distal end.</text>
</comment>
<evidence type="ECO:0000256" key="1">
    <source>
        <dbReference type="ARBA" id="ARBA00009764"/>
    </source>
</evidence>
<dbReference type="InterPro" id="IPR003481">
    <property type="entry name" value="FliD_N"/>
</dbReference>
<dbReference type="GO" id="GO:0009421">
    <property type="term" value="C:bacterial-type flagellum filament cap"/>
    <property type="evidence" value="ECO:0007669"/>
    <property type="project" value="InterPro"/>
</dbReference>
<keyword evidence="8" id="KW-0966">Cell projection</keyword>
<dbReference type="GO" id="GO:0007155">
    <property type="term" value="P:cell adhesion"/>
    <property type="evidence" value="ECO:0007669"/>
    <property type="project" value="InterPro"/>
</dbReference>
<sequence length="625" mass="66330">MVTRLNGFSGSGIDIDDTVSKLMKAARMPQNKLKQNKQTLEWQRDDYRAMNSKIMEFRNIAFNMKLQSAYQTKKSSSSDDSIVSATSSSNAAEGIYTLKVNKLASGAKVTSDVLALATSNSSTLEDLGLSSSSTLTVGGQKGTITLNVEKADTIASLVSRINSKTSVTGVGVNYDSTMKRLFFVSSGTGQSAEVNLQMESSNGTTNLLKDVLGISSAAISGTTGQTYKGTNTFSAGTTTIVDSTITSAQTLRVSAGGKTVDVTVSSSSAIGNVIDAINSSDVGKLGISAYITSDNKLAFFAPGGEAITLSDQTADGTDITTNFALSAPTSTSYSQLGVKGTQADVEFNGVSAKYDSNTFSINGMTFTAKKEQAPTDSAVSITTTRDVDGVYNSIKTLVDKYNELITTVNTKVSEKKYKDFSPLTDEQREGMKDDQIKAWEEKAKSGLLRNDDLLSSGLTNFRTSFSAIVTGLPTGDYKTLSEIGISTSLIAGNSISGSYSENGKIYINDAKLKAAIAENPDEVMALFITNDGDKDSDAGDGLATKLYDKATRLISNLTKKAGATSSVDSNYLIGKSINSINTNIDKLTAKLDALETRYYNQFTAMEKYITQMQAQSAQLSQQMGG</sequence>
<comment type="similarity">
    <text evidence="1 5">Belongs to the FliD family.</text>
</comment>
<protein>
    <recommendedName>
        <fullName evidence="5">Flagellar hook-associated protein 2</fullName>
        <shortName evidence="5">HAP2</shortName>
    </recommendedName>
    <alternativeName>
        <fullName evidence="5">Flagellar cap protein</fullName>
    </alternativeName>
</protein>
<dbReference type="RefSeq" id="WP_314800485.1">
    <property type="nucleotide sequence ID" value="NZ_CP130319.1"/>
</dbReference>
<feature type="domain" description="Flagellar hook-associated protein 2 N-terminal" evidence="6">
    <location>
        <begin position="11"/>
        <end position="106"/>
    </location>
</feature>
<dbReference type="InterPro" id="IPR040026">
    <property type="entry name" value="FliD"/>
</dbReference>
<comment type="subunit">
    <text evidence="2 5">Homopentamer.</text>
</comment>
<dbReference type="PANTHER" id="PTHR30288">
    <property type="entry name" value="FLAGELLAR CAP/ASSEMBLY PROTEIN FLID"/>
    <property type="match status" value="1"/>
</dbReference>
<evidence type="ECO:0000256" key="4">
    <source>
        <dbReference type="ARBA" id="ARBA00023143"/>
    </source>
</evidence>
<keyword evidence="4 5" id="KW-0975">Bacterial flagellum</keyword>
<organism evidence="8 9">
    <name type="scientific">Paenibacillus roseopurpureus</name>
    <dbReference type="NCBI Taxonomy" id="2918901"/>
    <lineage>
        <taxon>Bacteria</taxon>
        <taxon>Bacillati</taxon>
        <taxon>Bacillota</taxon>
        <taxon>Bacilli</taxon>
        <taxon>Bacillales</taxon>
        <taxon>Paenibacillaceae</taxon>
        <taxon>Paenibacillus</taxon>
    </lineage>
</organism>
<evidence type="ECO:0000259" key="7">
    <source>
        <dbReference type="Pfam" id="PF07195"/>
    </source>
</evidence>
<evidence type="ECO:0000256" key="2">
    <source>
        <dbReference type="ARBA" id="ARBA00011255"/>
    </source>
</evidence>
<keyword evidence="3" id="KW-0175">Coiled coil</keyword>
<keyword evidence="9" id="KW-1185">Reference proteome</keyword>
<evidence type="ECO:0000313" key="8">
    <source>
        <dbReference type="EMBL" id="WNR44698.1"/>
    </source>
</evidence>
<gene>
    <name evidence="8" type="primary">fliD</name>
    <name evidence="8" type="ORF">MJB10_00585</name>
</gene>
<keyword evidence="5" id="KW-0964">Secreted</keyword>
<dbReference type="Pfam" id="PF07196">
    <property type="entry name" value="Flagellin_IN"/>
    <property type="match status" value="1"/>
</dbReference>
<reference evidence="8" key="1">
    <citation type="submission" date="2022-02" db="EMBL/GenBank/DDBJ databases">
        <title>Paenibacillus sp. MBLB1832 Whole Genome Shotgun Sequencing.</title>
        <authorList>
            <person name="Hwang C.Y."/>
            <person name="Cho E.-S."/>
            <person name="Seo M.-J."/>
        </authorList>
    </citation>
    <scope>NUCLEOTIDE SEQUENCE</scope>
    <source>
        <strain evidence="8">MBLB1832</strain>
    </source>
</reference>
<name>A0AA96LRQ6_9BACL</name>
<comment type="subcellular location">
    <subcellularLocation>
        <location evidence="5">Secreted</location>
    </subcellularLocation>
    <subcellularLocation>
        <location evidence="5">Bacterial flagellum</location>
    </subcellularLocation>
</comment>
<evidence type="ECO:0000313" key="9">
    <source>
        <dbReference type="Proteomes" id="UP001304650"/>
    </source>
</evidence>
<evidence type="ECO:0000259" key="6">
    <source>
        <dbReference type="Pfam" id="PF02465"/>
    </source>
</evidence>
<dbReference type="InterPro" id="IPR010810">
    <property type="entry name" value="Flagellin_hook_IN_motif"/>
</dbReference>
<dbReference type="Pfam" id="PF07195">
    <property type="entry name" value="FliD_C"/>
    <property type="match status" value="1"/>
</dbReference>
<dbReference type="AlphaFoldDB" id="A0AA96LRQ6"/>
<dbReference type="GO" id="GO:0005576">
    <property type="term" value="C:extracellular region"/>
    <property type="evidence" value="ECO:0007669"/>
    <property type="project" value="UniProtKB-SubCell"/>
</dbReference>
<dbReference type="Proteomes" id="UP001304650">
    <property type="component" value="Chromosome"/>
</dbReference>
<evidence type="ECO:0000256" key="5">
    <source>
        <dbReference type="RuleBase" id="RU362066"/>
    </source>
</evidence>
<dbReference type="InterPro" id="IPR010809">
    <property type="entry name" value="FliD_C"/>
</dbReference>
<dbReference type="GO" id="GO:0071973">
    <property type="term" value="P:bacterial-type flagellum-dependent cell motility"/>
    <property type="evidence" value="ECO:0007669"/>
    <property type="project" value="TreeGrafter"/>
</dbReference>
<feature type="domain" description="Flagellar hook-associated protein 2 C-terminal" evidence="7">
    <location>
        <begin position="341"/>
        <end position="614"/>
    </location>
</feature>
<dbReference type="EMBL" id="CP130319">
    <property type="protein sequence ID" value="WNR44698.1"/>
    <property type="molecule type" value="Genomic_DNA"/>
</dbReference>
<proteinExistence type="inferred from homology"/>
<dbReference type="Pfam" id="PF02465">
    <property type="entry name" value="FliD_N"/>
    <property type="match status" value="1"/>
</dbReference>
<keyword evidence="8" id="KW-0282">Flagellum</keyword>
<keyword evidence="8" id="KW-0969">Cilium</keyword>
<dbReference type="PANTHER" id="PTHR30288:SF0">
    <property type="entry name" value="FLAGELLAR HOOK-ASSOCIATED PROTEIN 2"/>
    <property type="match status" value="1"/>
</dbReference>
<dbReference type="KEGG" id="proo:MJB10_00585"/>